<accession>A0A1F5ZN09</accession>
<gene>
    <name evidence="9" type="ORF">A3D77_07900</name>
</gene>
<dbReference type="CDD" id="cd04179">
    <property type="entry name" value="DPM_DPG-synthase_like"/>
    <property type="match status" value="1"/>
</dbReference>
<dbReference type="STRING" id="1798382.A3D77_07900"/>
<keyword evidence="7" id="KW-0472">Membrane</keyword>
<evidence type="ECO:0000259" key="8">
    <source>
        <dbReference type="Pfam" id="PF00535"/>
    </source>
</evidence>
<dbReference type="GO" id="GO:0099621">
    <property type="term" value="F:undecaprenyl-phosphate 4-deoxy-4-formamido-L-arabinose transferase activity"/>
    <property type="evidence" value="ECO:0007669"/>
    <property type="project" value="TreeGrafter"/>
</dbReference>
<evidence type="ECO:0000256" key="5">
    <source>
        <dbReference type="ARBA" id="ARBA00022985"/>
    </source>
</evidence>
<reference evidence="9 10" key="1">
    <citation type="journal article" date="2016" name="Nat. Commun.">
        <title>Thousands of microbial genomes shed light on interconnected biogeochemical processes in an aquifer system.</title>
        <authorList>
            <person name="Anantharaman K."/>
            <person name="Brown C.T."/>
            <person name="Hug L.A."/>
            <person name="Sharon I."/>
            <person name="Castelle C.J."/>
            <person name="Probst A.J."/>
            <person name="Thomas B.C."/>
            <person name="Singh A."/>
            <person name="Wilkins M.J."/>
            <person name="Karaoz U."/>
            <person name="Brodie E.L."/>
            <person name="Williams K.H."/>
            <person name="Hubbard S.S."/>
            <person name="Banfield J.F."/>
        </authorList>
    </citation>
    <scope>NUCLEOTIDE SEQUENCE [LARGE SCALE GENOMIC DNA]</scope>
</reference>
<dbReference type="GO" id="GO:0005886">
    <property type="term" value="C:plasma membrane"/>
    <property type="evidence" value="ECO:0007669"/>
    <property type="project" value="TreeGrafter"/>
</dbReference>
<feature type="domain" description="Glycosyltransferase 2-like" evidence="8">
    <location>
        <begin position="14"/>
        <end position="177"/>
    </location>
</feature>
<organism evidence="9 10">
    <name type="scientific">Candidatus Gottesmanbacteria bacterium RIFCSPHIGHO2_02_FULL_39_11</name>
    <dbReference type="NCBI Taxonomy" id="1798382"/>
    <lineage>
        <taxon>Bacteria</taxon>
        <taxon>Candidatus Gottesmaniibacteriota</taxon>
    </lineage>
</organism>
<keyword evidence="4" id="KW-0812">Transmembrane</keyword>
<dbReference type="InterPro" id="IPR001173">
    <property type="entry name" value="Glyco_trans_2-like"/>
</dbReference>
<dbReference type="PANTHER" id="PTHR48090">
    <property type="entry name" value="UNDECAPRENYL-PHOSPHATE 4-DEOXY-4-FORMAMIDO-L-ARABINOSE TRANSFERASE-RELATED"/>
    <property type="match status" value="1"/>
</dbReference>
<name>A0A1F5ZN09_9BACT</name>
<evidence type="ECO:0000256" key="6">
    <source>
        <dbReference type="ARBA" id="ARBA00022989"/>
    </source>
</evidence>
<sequence length="246" mass="28979">MAEKRPFRLSSLTIMFPFLNDWGTVGSLVAVAIKTAEKYTDGWEVVIVNDGSRRQDRQALEMVIDTANSKRIRIVDHEKNWGYGGALRDGFNHAKKDFIFYTDCDAQYDPREMSVLIENMKEGVGMVNGYKIKRNDPVYRIIMGRFYHYVVKFLFHLPIRDTDCDFRLIRRSVFEKVTLFENTGTICTELVKKIDYKGFAIVEAPVHHFWRTSGKSQFFNFRRLYRTAINLAKLWWKLIIMRNFDT</sequence>
<dbReference type="InterPro" id="IPR029044">
    <property type="entry name" value="Nucleotide-diphossugar_trans"/>
</dbReference>
<dbReference type="PANTHER" id="PTHR48090:SF3">
    <property type="entry name" value="UNDECAPRENYL-PHOSPHATE 4-DEOXY-4-FORMAMIDO-L-ARABINOSE TRANSFERASE"/>
    <property type="match status" value="1"/>
</dbReference>
<keyword evidence="1" id="KW-1003">Cell membrane</keyword>
<dbReference type="Gene3D" id="3.90.550.10">
    <property type="entry name" value="Spore Coat Polysaccharide Biosynthesis Protein SpsA, Chain A"/>
    <property type="match status" value="1"/>
</dbReference>
<evidence type="ECO:0000313" key="9">
    <source>
        <dbReference type="EMBL" id="OGG13477.1"/>
    </source>
</evidence>
<evidence type="ECO:0000256" key="3">
    <source>
        <dbReference type="ARBA" id="ARBA00022679"/>
    </source>
</evidence>
<dbReference type="EMBL" id="MFJL01000035">
    <property type="protein sequence ID" value="OGG13477.1"/>
    <property type="molecule type" value="Genomic_DNA"/>
</dbReference>
<evidence type="ECO:0000313" key="10">
    <source>
        <dbReference type="Proteomes" id="UP000176923"/>
    </source>
</evidence>
<dbReference type="AlphaFoldDB" id="A0A1F5ZN09"/>
<evidence type="ECO:0000256" key="4">
    <source>
        <dbReference type="ARBA" id="ARBA00022692"/>
    </source>
</evidence>
<keyword evidence="3" id="KW-0808">Transferase</keyword>
<dbReference type="Proteomes" id="UP000176923">
    <property type="component" value="Unassembled WGS sequence"/>
</dbReference>
<proteinExistence type="predicted"/>
<dbReference type="GO" id="GO:0009103">
    <property type="term" value="P:lipopolysaccharide biosynthetic process"/>
    <property type="evidence" value="ECO:0007669"/>
    <property type="project" value="UniProtKB-KW"/>
</dbReference>
<protein>
    <recommendedName>
        <fullName evidence="8">Glycosyltransferase 2-like domain-containing protein</fullName>
    </recommendedName>
</protein>
<keyword evidence="6" id="KW-1133">Transmembrane helix</keyword>
<evidence type="ECO:0000256" key="1">
    <source>
        <dbReference type="ARBA" id="ARBA00022475"/>
    </source>
</evidence>
<evidence type="ECO:0000256" key="7">
    <source>
        <dbReference type="ARBA" id="ARBA00023136"/>
    </source>
</evidence>
<keyword evidence="2" id="KW-0328">Glycosyltransferase</keyword>
<comment type="caution">
    <text evidence="9">The sequence shown here is derived from an EMBL/GenBank/DDBJ whole genome shotgun (WGS) entry which is preliminary data.</text>
</comment>
<evidence type="ECO:0000256" key="2">
    <source>
        <dbReference type="ARBA" id="ARBA00022676"/>
    </source>
</evidence>
<dbReference type="SUPFAM" id="SSF53448">
    <property type="entry name" value="Nucleotide-diphospho-sugar transferases"/>
    <property type="match status" value="1"/>
</dbReference>
<dbReference type="Pfam" id="PF00535">
    <property type="entry name" value="Glycos_transf_2"/>
    <property type="match status" value="1"/>
</dbReference>
<keyword evidence="5" id="KW-0448">Lipopolysaccharide biosynthesis</keyword>
<dbReference type="InterPro" id="IPR050256">
    <property type="entry name" value="Glycosyltransferase_2"/>
</dbReference>